<dbReference type="Gene3D" id="1.20.120.530">
    <property type="entry name" value="GntR ligand-binding domain-like"/>
    <property type="match status" value="1"/>
</dbReference>
<evidence type="ECO:0000256" key="3">
    <source>
        <dbReference type="ARBA" id="ARBA00023163"/>
    </source>
</evidence>
<dbReference type="Proteomes" id="UP000294739">
    <property type="component" value="Unassembled WGS sequence"/>
</dbReference>
<dbReference type="InterPro" id="IPR036388">
    <property type="entry name" value="WH-like_DNA-bd_sf"/>
</dbReference>
<dbReference type="Pfam" id="PF07729">
    <property type="entry name" value="FCD"/>
    <property type="match status" value="1"/>
</dbReference>
<dbReference type="PROSITE" id="PS50949">
    <property type="entry name" value="HTH_GNTR"/>
    <property type="match status" value="1"/>
</dbReference>
<name>A0A4R5CR98_9ACTN</name>
<dbReference type="SMART" id="SM00345">
    <property type="entry name" value="HTH_GNTR"/>
    <property type="match status" value="1"/>
</dbReference>
<dbReference type="GO" id="GO:0003700">
    <property type="term" value="F:DNA-binding transcription factor activity"/>
    <property type="evidence" value="ECO:0007669"/>
    <property type="project" value="InterPro"/>
</dbReference>
<dbReference type="InterPro" id="IPR000524">
    <property type="entry name" value="Tscrpt_reg_HTH_GntR"/>
</dbReference>
<dbReference type="PANTHER" id="PTHR43537">
    <property type="entry name" value="TRANSCRIPTIONAL REGULATOR, GNTR FAMILY"/>
    <property type="match status" value="1"/>
</dbReference>
<reference evidence="5 6" key="1">
    <citation type="submission" date="2019-03" db="EMBL/GenBank/DDBJ databases">
        <title>Draft genome sequences of novel Actinobacteria.</title>
        <authorList>
            <person name="Sahin N."/>
            <person name="Ay H."/>
            <person name="Saygin H."/>
        </authorList>
    </citation>
    <scope>NUCLEOTIDE SEQUENCE [LARGE SCALE GENOMIC DNA]</scope>
    <source>
        <strain evidence="5 6">5K138</strain>
    </source>
</reference>
<dbReference type="OrthoDB" id="9816161at2"/>
<evidence type="ECO:0000313" key="6">
    <source>
        <dbReference type="Proteomes" id="UP000294739"/>
    </source>
</evidence>
<proteinExistence type="predicted"/>
<dbReference type="InterPro" id="IPR036390">
    <property type="entry name" value="WH_DNA-bd_sf"/>
</dbReference>
<dbReference type="Pfam" id="PF00392">
    <property type="entry name" value="GntR"/>
    <property type="match status" value="1"/>
</dbReference>
<keyword evidence="3" id="KW-0804">Transcription</keyword>
<dbReference type="Gene3D" id="1.10.10.10">
    <property type="entry name" value="Winged helix-like DNA-binding domain superfamily/Winged helix DNA-binding domain"/>
    <property type="match status" value="1"/>
</dbReference>
<dbReference type="CDD" id="cd07377">
    <property type="entry name" value="WHTH_GntR"/>
    <property type="match status" value="1"/>
</dbReference>
<dbReference type="InterPro" id="IPR008920">
    <property type="entry name" value="TF_FadR/GntR_C"/>
</dbReference>
<gene>
    <name evidence="5" type="ORF">E1269_26415</name>
</gene>
<sequence>MLYLVFQSGDGMTSLGRIETVPLGDRTLEAIRSAIISGELGGGVPLSDRQLSESLGVSRTPVREALHRLKEAGLVEARGRTGWAVTRFTEQDVREIFQLRKLLEPVGLEELEAADGDEQVRTIASFFDDYSHPIAPARYVDYFARDNQFHKAIVQCSANRRIRHFYEVIESHIDRGRFFLFGVAAGRVEETLDEHLAIAEAVAERDFGRARTELLRHLRTGEELMIKQLRQQPAP</sequence>
<dbReference type="GO" id="GO:0003677">
    <property type="term" value="F:DNA binding"/>
    <property type="evidence" value="ECO:0007669"/>
    <property type="project" value="UniProtKB-KW"/>
</dbReference>
<keyword evidence="1" id="KW-0805">Transcription regulation</keyword>
<evidence type="ECO:0000259" key="4">
    <source>
        <dbReference type="PROSITE" id="PS50949"/>
    </source>
</evidence>
<comment type="caution">
    <text evidence="5">The sequence shown here is derived from an EMBL/GenBank/DDBJ whole genome shotgun (WGS) entry which is preliminary data.</text>
</comment>
<evidence type="ECO:0000256" key="2">
    <source>
        <dbReference type="ARBA" id="ARBA00023125"/>
    </source>
</evidence>
<dbReference type="InParanoid" id="A0A4R5CR98"/>
<dbReference type="InterPro" id="IPR011711">
    <property type="entry name" value="GntR_C"/>
</dbReference>
<keyword evidence="6" id="KW-1185">Reference proteome</keyword>
<dbReference type="SUPFAM" id="SSF46785">
    <property type="entry name" value="Winged helix' DNA-binding domain"/>
    <property type="match status" value="1"/>
</dbReference>
<protein>
    <submittedName>
        <fullName evidence="5">GntR family transcriptional regulator</fullName>
    </submittedName>
</protein>
<dbReference type="SMART" id="SM00895">
    <property type="entry name" value="FCD"/>
    <property type="match status" value="1"/>
</dbReference>
<dbReference type="PANTHER" id="PTHR43537:SF24">
    <property type="entry name" value="GLUCONATE OPERON TRANSCRIPTIONAL REPRESSOR"/>
    <property type="match status" value="1"/>
</dbReference>
<dbReference type="AlphaFoldDB" id="A0A4R5CR98"/>
<dbReference type="EMBL" id="SMKZ01000054">
    <property type="protein sequence ID" value="TDE00153.1"/>
    <property type="molecule type" value="Genomic_DNA"/>
</dbReference>
<dbReference type="SUPFAM" id="SSF48008">
    <property type="entry name" value="GntR ligand-binding domain-like"/>
    <property type="match status" value="1"/>
</dbReference>
<organism evidence="5 6">
    <name type="scientific">Jiangella asiatica</name>
    <dbReference type="NCBI Taxonomy" id="2530372"/>
    <lineage>
        <taxon>Bacteria</taxon>
        <taxon>Bacillati</taxon>
        <taxon>Actinomycetota</taxon>
        <taxon>Actinomycetes</taxon>
        <taxon>Jiangellales</taxon>
        <taxon>Jiangellaceae</taxon>
        <taxon>Jiangella</taxon>
    </lineage>
</organism>
<dbReference type="PRINTS" id="PR00035">
    <property type="entry name" value="HTHGNTR"/>
</dbReference>
<accession>A0A4R5CR98</accession>
<keyword evidence="2" id="KW-0238">DNA-binding</keyword>
<evidence type="ECO:0000313" key="5">
    <source>
        <dbReference type="EMBL" id="TDE00153.1"/>
    </source>
</evidence>
<evidence type="ECO:0000256" key="1">
    <source>
        <dbReference type="ARBA" id="ARBA00023015"/>
    </source>
</evidence>
<feature type="domain" description="HTH gntR-type" evidence="4">
    <location>
        <begin position="21"/>
        <end position="88"/>
    </location>
</feature>